<protein>
    <submittedName>
        <fullName evidence="2">Nucleic-acid-binding protein from transposon X-element</fullName>
    </submittedName>
</protein>
<feature type="compositionally biased region" description="Basic and acidic residues" evidence="1">
    <location>
        <begin position="125"/>
        <end position="136"/>
    </location>
</feature>
<evidence type="ECO:0000256" key="1">
    <source>
        <dbReference type="SAM" id="MobiDB-lite"/>
    </source>
</evidence>
<feature type="compositionally biased region" description="Pro residues" evidence="1">
    <location>
        <begin position="167"/>
        <end position="180"/>
    </location>
</feature>
<gene>
    <name evidence="2" type="primary">ORF1</name>
    <name evidence="2" type="ORF">EVAR_12645_1</name>
</gene>
<dbReference type="AlphaFoldDB" id="A0A4C1Z7E0"/>
<dbReference type="Proteomes" id="UP000299102">
    <property type="component" value="Unassembled WGS sequence"/>
</dbReference>
<organism evidence="2 3">
    <name type="scientific">Eumeta variegata</name>
    <name type="common">Bagworm moth</name>
    <name type="synonym">Eumeta japonica</name>
    <dbReference type="NCBI Taxonomy" id="151549"/>
    <lineage>
        <taxon>Eukaryota</taxon>
        <taxon>Metazoa</taxon>
        <taxon>Ecdysozoa</taxon>
        <taxon>Arthropoda</taxon>
        <taxon>Hexapoda</taxon>
        <taxon>Insecta</taxon>
        <taxon>Pterygota</taxon>
        <taxon>Neoptera</taxon>
        <taxon>Endopterygota</taxon>
        <taxon>Lepidoptera</taxon>
        <taxon>Glossata</taxon>
        <taxon>Ditrysia</taxon>
        <taxon>Tineoidea</taxon>
        <taxon>Psychidae</taxon>
        <taxon>Oiketicinae</taxon>
        <taxon>Eumeta</taxon>
    </lineage>
</organism>
<comment type="caution">
    <text evidence="2">The sequence shown here is derived from an EMBL/GenBank/DDBJ whole genome shotgun (WGS) entry which is preliminary data.</text>
</comment>
<sequence length="199" mass="22130">MASTGSTTENRRRFGNLSKVCGLLGIRVEAPRNRGGPGQCRSCQRYGHAAANCHADPRCVKCLVPHWTRECPRTRESGEKPECVNCGQLHTANYRGCPKAPKFSPPKQYKRRENNRPSRAPEGLIQKDENFPELKAKPSRSATAAFRSAPAPSSNPWGETNLRGPPMSRPGSPPDAPPPSRHPRPLLWVRHRLETISKR</sequence>
<keyword evidence="3" id="KW-1185">Reference proteome</keyword>
<reference evidence="2 3" key="1">
    <citation type="journal article" date="2019" name="Commun. Biol.">
        <title>The bagworm genome reveals a unique fibroin gene that provides high tensile strength.</title>
        <authorList>
            <person name="Kono N."/>
            <person name="Nakamura H."/>
            <person name="Ohtoshi R."/>
            <person name="Tomita M."/>
            <person name="Numata K."/>
            <person name="Arakawa K."/>
        </authorList>
    </citation>
    <scope>NUCLEOTIDE SEQUENCE [LARGE SCALE GENOMIC DNA]</scope>
</reference>
<proteinExistence type="predicted"/>
<dbReference type="EMBL" id="BGZK01001683">
    <property type="protein sequence ID" value="GBP84506.1"/>
    <property type="molecule type" value="Genomic_DNA"/>
</dbReference>
<name>A0A4C1Z7E0_EUMVA</name>
<accession>A0A4C1Z7E0</accession>
<dbReference type="OrthoDB" id="7487068at2759"/>
<dbReference type="PANTHER" id="PTHR33273:SF2">
    <property type="entry name" value="ENDONUCLEASE_EXONUCLEASE_PHOSPHATASE DOMAIN-CONTAINING PROTEIN"/>
    <property type="match status" value="1"/>
</dbReference>
<feature type="region of interest" description="Disordered" evidence="1">
    <location>
        <begin position="97"/>
        <end position="199"/>
    </location>
</feature>
<dbReference type="PANTHER" id="PTHR33273">
    <property type="entry name" value="DOMAIN-CONTAINING PROTEIN, PUTATIVE-RELATED"/>
    <property type="match status" value="1"/>
</dbReference>
<evidence type="ECO:0000313" key="3">
    <source>
        <dbReference type="Proteomes" id="UP000299102"/>
    </source>
</evidence>
<evidence type="ECO:0000313" key="2">
    <source>
        <dbReference type="EMBL" id="GBP84506.1"/>
    </source>
</evidence>